<dbReference type="SMART" id="SM00220">
    <property type="entry name" value="S_TKc"/>
    <property type="match status" value="1"/>
</dbReference>
<keyword evidence="2" id="KW-0723">Serine/threonine-protein kinase</keyword>
<dbReference type="GO" id="GO:0004674">
    <property type="term" value="F:protein serine/threonine kinase activity"/>
    <property type="evidence" value="ECO:0007669"/>
    <property type="project" value="UniProtKB-KW"/>
</dbReference>
<keyword evidence="13" id="KW-1185">Reference proteome</keyword>
<reference evidence="12" key="1">
    <citation type="submission" date="2021-02" db="EMBL/GenBank/DDBJ databases">
        <authorList>
            <person name="Dougan E. K."/>
            <person name="Rhodes N."/>
            <person name="Thang M."/>
            <person name="Chan C."/>
        </authorList>
    </citation>
    <scope>NUCLEOTIDE SEQUENCE</scope>
</reference>
<feature type="domain" description="EF-hand" evidence="11">
    <location>
        <begin position="237"/>
        <end position="272"/>
    </location>
</feature>
<accession>A0A813CJB8</accession>
<dbReference type="InterPro" id="IPR000719">
    <property type="entry name" value="Prot_kinase_dom"/>
</dbReference>
<protein>
    <submittedName>
        <fullName evidence="12">CPK3 protein</fullName>
    </submittedName>
</protein>
<keyword evidence="3" id="KW-0808">Transferase</keyword>
<dbReference type="PROSITE" id="PS50222">
    <property type="entry name" value="EF_HAND_2"/>
    <property type="match status" value="3"/>
</dbReference>
<dbReference type="Proteomes" id="UP000601435">
    <property type="component" value="Unassembled WGS sequence"/>
</dbReference>
<evidence type="ECO:0000256" key="3">
    <source>
        <dbReference type="ARBA" id="ARBA00022679"/>
    </source>
</evidence>
<evidence type="ECO:0000259" key="11">
    <source>
        <dbReference type="PROSITE" id="PS50222"/>
    </source>
</evidence>
<feature type="domain" description="EF-hand" evidence="11">
    <location>
        <begin position="308"/>
        <end position="337"/>
    </location>
</feature>
<evidence type="ECO:0000259" key="10">
    <source>
        <dbReference type="PROSITE" id="PS50011"/>
    </source>
</evidence>
<organism evidence="12 13">
    <name type="scientific">Symbiodinium necroappetens</name>
    <dbReference type="NCBI Taxonomy" id="1628268"/>
    <lineage>
        <taxon>Eukaryota</taxon>
        <taxon>Sar</taxon>
        <taxon>Alveolata</taxon>
        <taxon>Dinophyceae</taxon>
        <taxon>Suessiales</taxon>
        <taxon>Symbiodiniaceae</taxon>
        <taxon>Symbiodinium</taxon>
    </lineage>
</organism>
<dbReference type="FunFam" id="1.10.238.10:FF:000003">
    <property type="entry name" value="Calmodulin A"/>
    <property type="match status" value="1"/>
</dbReference>
<keyword evidence="5" id="KW-0547">Nucleotide-binding</keyword>
<feature type="domain" description="Protein kinase" evidence="10">
    <location>
        <begin position="1"/>
        <end position="192"/>
    </location>
</feature>
<dbReference type="AlphaFoldDB" id="A0A813CJB8"/>
<dbReference type="OrthoDB" id="40902at2759"/>
<dbReference type="EMBL" id="CAJNJA010100619">
    <property type="protein sequence ID" value="CAE7943869.1"/>
    <property type="molecule type" value="Genomic_DNA"/>
</dbReference>
<comment type="caution">
    <text evidence="12">The sequence shown here is derived from an EMBL/GenBank/DDBJ whole genome shotgun (WGS) entry which is preliminary data.</text>
</comment>
<dbReference type="GO" id="GO:0005509">
    <property type="term" value="F:calcium ion binding"/>
    <property type="evidence" value="ECO:0007669"/>
    <property type="project" value="InterPro"/>
</dbReference>
<evidence type="ECO:0000256" key="6">
    <source>
        <dbReference type="ARBA" id="ARBA00022777"/>
    </source>
</evidence>
<evidence type="ECO:0000256" key="4">
    <source>
        <dbReference type="ARBA" id="ARBA00022737"/>
    </source>
</evidence>
<evidence type="ECO:0000313" key="12">
    <source>
        <dbReference type="EMBL" id="CAE7943869.1"/>
    </source>
</evidence>
<comment type="similarity">
    <text evidence="9">Belongs to the protein kinase superfamily. Ser/Thr protein kinase family. CDPK subfamily.</text>
</comment>
<name>A0A813CJB8_9DINO</name>
<dbReference type="PROSITE" id="PS00108">
    <property type="entry name" value="PROTEIN_KINASE_ST"/>
    <property type="match status" value="1"/>
</dbReference>
<dbReference type="InterPro" id="IPR011009">
    <property type="entry name" value="Kinase-like_dom_sf"/>
</dbReference>
<proteinExistence type="inferred from homology"/>
<dbReference type="InterPro" id="IPR050205">
    <property type="entry name" value="CDPK_Ser/Thr_kinases"/>
</dbReference>
<dbReference type="InterPro" id="IPR008271">
    <property type="entry name" value="Ser/Thr_kinase_AS"/>
</dbReference>
<dbReference type="Pfam" id="PF00069">
    <property type="entry name" value="Pkinase"/>
    <property type="match status" value="1"/>
</dbReference>
<sequence length="427" mass="48847">MMVYEDDQEIHLVMEYMAGGELYDRLFDAKVYNEEIAANTCHQMLKAVSYMHAHQIAHRDLKLENFLYERKDNNHLKLIDFGFAKFWDRSTKMSQACGSTHYVAPEVLAKSYTLKADMWSLGVISFMLLTGSPPFQGSNDNEVLRKIKAGKIHWSTRFKRLSDGAQDFVKALLLMNPEERLDAAGALSHPWITGKGGLRGSNTVLDDGIKLSLRKFARASTFRRAVLSMMAWSLSAEDRAQLRNEFLSFDTENTGTITHLQMKEILETNYHIDSMEAEAVFSMMDTDHDDVIAYSEFLAAALQGRLKVHEDILRRTFRKFDIDNCGRITAEDLRNILGEQFEGTDAEDLIREADTNGDGMIEYDEFLQYFHNHEPHVEGAEVQEDAGAGPWTRKTRSLCRQPPQYSKRRRAAVGILEPVELWSQRPT</sequence>
<dbReference type="InterPro" id="IPR011992">
    <property type="entry name" value="EF-hand-dom_pair"/>
</dbReference>
<dbReference type="Pfam" id="PF13499">
    <property type="entry name" value="EF-hand_7"/>
    <property type="match status" value="2"/>
</dbReference>
<evidence type="ECO:0000256" key="2">
    <source>
        <dbReference type="ARBA" id="ARBA00022527"/>
    </source>
</evidence>
<dbReference type="Gene3D" id="1.10.238.10">
    <property type="entry name" value="EF-hand"/>
    <property type="match status" value="2"/>
</dbReference>
<evidence type="ECO:0000256" key="7">
    <source>
        <dbReference type="ARBA" id="ARBA00022837"/>
    </source>
</evidence>
<dbReference type="PROSITE" id="PS00018">
    <property type="entry name" value="EF_HAND_1"/>
    <property type="match status" value="2"/>
</dbReference>
<gene>
    <name evidence="12" type="primary">CPK3</name>
    <name evidence="12" type="ORF">SNEC2469_LOCUS35196</name>
</gene>
<evidence type="ECO:0000313" key="13">
    <source>
        <dbReference type="Proteomes" id="UP000601435"/>
    </source>
</evidence>
<dbReference type="InterPro" id="IPR002048">
    <property type="entry name" value="EF_hand_dom"/>
</dbReference>
<dbReference type="PANTHER" id="PTHR24349">
    <property type="entry name" value="SERINE/THREONINE-PROTEIN KINASE"/>
    <property type="match status" value="1"/>
</dbReference>
<evidence type="ECO:0000256" key="9">
    <source>
        <dbReference type="ARBA" id="ARBA00024334"/>
    </source>
</evidence>
<evidence type="ECO:0000256" key="1">
    <source>
        <dbReference type="ARBA" id="ARBA00001946"/>
    </source>
</evidence>
<dbReference type="GO" id="GO:0005524">
    <property type="term" value="F:ATP binding"/>
    <property type="evidence" value="ECO:0007669"/>
    <property type="project" value="UniProtKB-KW"/>
</dbReference>
<keyword evidence="6" id="KW-0418">Kinase</keyword>
<keyword evidence="8" id="KW-0067">ATP-binding</keyword>
<dbReference type="InterPro" id="IPR018247">
    <property type="entry name" value="EF_Hand_1_Ca_BS"/>
</dbReference>
<keyword evidence="7" id="KW-0106">Calcium</keyword>
<dbReference type="PROSITE" id="PS50011">
    <property type="entry name" value="PROTEIN_KINASE_DOM"/>
    <property type="match status" value="1"/>
</dbReference>
<feature type="domain" description="EF-hand" evidence="11">
    <location>
        <begin position="341"/>
        <end position="376"/>
    </location>
</feature>
<dbReference type="SUPFAM" id="SSF56112">
    <property type="entry name" value="Protein kinase-like (PK-like)"/>
    <property type="match status" value="1"/>
</dbReference>
<evidence type="ECO:0000256" key="8">
    <source>
        <dbReference type="ARBA" id="ARBA00022840"/>
    </source>
</evidence>
<comment type="cofactor">
    <cofactor evidence="1">
        <name>Mg(2+)</name>
        <dbReference type="ChEBI" id="CHEBI:18420"/>
    </cofactor>
</comment>
<keyword evidence="4" id="KW-0677">Repeat</keyword>
<dbReference type="SUPFAM" id="SSF47473">
    <property type="entry name" value="EF-hand"/>
    <property type="match status" value="1"/>
</dbReference>
<dbReference type="CDD" id="cd00051">
    <property type="entry name" value="EFh"/>
    <property type="match status" value="1"/>
</dbReference>
<evidence type="ECO:0000256" key="5">
    <source>
        <dbReference type="ARBA" id="ARBA00022741"/>
    </source>
</evidence>
<dbReference type="SMART" id="SM00054">
    <property type="entry name" value="EFh"/>
    <property type="match status" value="4"/>
</dbReference>
<dbReference type="Gene3D" id="1.10.510.10">
    <property type="entry name" value="Transferase(Phosphotransferase) domain 1"/>
    <property type="match status" value="1"/>
</dbReference>